<sequence>MATKVKALQMWCKKMADGYRDVEVRDMTSSWKDGLAFCAIIHRHRPDLIDYDALSKENIFDNNQLAFEVAEKELGIPALLDAPDMVAIRVPDKLSVVTYVSQYYNYFCNKPQLGGPGVKKPNTLKRTQATPTGPDAKRQSLGPNDGTPNKDRQVSMGDKCAICHKKVYLLERHVNEGQLYHRTCFRSSDNSPQRKINKRLDAMGDRESDEKKSLQDKKGEEPNFWKRRADAKKTESKSNGHVNSDADKGQVPSKKHDSSGVLSSLVHNLKGSDSKSKQPSQHNAPTETSDKTKDNVTSRPADLKLDSHSVDIKNNKNLDSVGGTTKSEPDVKVNVVPPRPRARHVAKIGAYKEKHEEEPMDTSHSSDDIQTKRQSTGNILDRTKPTNKTEGKKEEQKSVVAPPRARHVVKITAKKEESDVRERSKSPLQSKPVPSARTPESLSKTGAKNDEDSSANKRSMSPMYKSSTTAKTPESPPPLPSSLPPTVKPSTPSSPPPLPSNLPPQLKSSPLSPISLPSSRGKSPPRTDSSHSNKNSQIHELNSKESPKAKPRHAKTAVESKAKEKNDSASSIVSPTKQDQELLGGLLKNLADIRQRKSSSESNDKSPLSPTQGLSSKLQNIQESKEGRRDIKSLDIDAEKKKDRAGKAKSDFLSGKLSVFSSESESVSDRPKTEKKVKSDFNSNEDDDIPAWKKALEERKKKNLRPKSEAVLNEESQVNEPAWKSGLNKKNANRPKSMDILSEIDKEKDQKPAWQLEAEKRMAANEKKFVDPEKNRIDQGVKKNEKTDNSKPRPYTAYGELESRSKSPVSGKVTDNSESKVKSRILPTAPSDSKQSETEKKKISVDTKFSFNLNFKDKEKEKDPGKPPRPPTSPAALKSKIGTAEDDRSSIHSPPLRPPAPRSTEVKTFVTQEEEEDEVMMVEWFKLVNEKNDLVRQEADLIYRSRAQELEDEQHDIDMKLRRLIKKPEFMRTEEDKKEEEYLLNKLVEIVNQRSLIVDSQDEDRIRYEEEDREIAEILASKGKENMAAYQYLDFSQVTCVISSF</sequence>
<dbReference type="Pfam" id="PF12130">
    <property type="entry name" value="bMERB_dom"/>
    <property type="match status" value="1"/>
</dbReference>
<evidence type="ECO:0000256" key="10">
    <source>
        <dbReference type="ARBA" id="ARBA00022833"/>
    </source>
</evidence>
<organism evidence="19 20">
    <name type="scientific">Pinctada imbricata</name>
    <name type="common">Atlantic pearl-oyster</name>
    <name type="synonym">Pinctada martensii</name>
    <dbReference type="NCBI Taxonomy" id="66713"/>
    <lineage>
        <taxon>Eukaryota</taxon>
        <taxon>Metazoa</taxon>
        <taxon>Spiralia</taxon>
        <taxon>Lophotrochozoa</taxon>
        <taxon>Mollusca</taxon>
        <taxon>Bivalvia</taxon>
        <taxon>Autobranchia</taxon>
        <taxon>Pteriomorphia</taxon>
        <taxon>Pterioida</taxon>
        <taxon>Pterioidea</taxon>
        <taxon>Pteriidae</taxon>
        <taxon>Pinctada</taxon>
    </lineage>
</organism>
<evidence type="ECO:0000256" key="1">
    <source>
        <dbReference type="ARBA" id="ARBA00004172"/>
    </source>
</evidence>
<feature type="compositionally biased region" description="Polar residues" evidence="16">
    <location>
        <begin position="568"/>
        <end position="577"/>
    </location>
</feature>
<feature type="compositionally biased region" description="Polar residues" evidence="16">
    <location>
        <begin position="185"/>
        <end position="194"/>
    </location>
</feature>
<evidence type="ECO:0000259" key="17">
    <source>
        <dbReference type="PROSITE" id="PS50021"/>
    </source>
</evidence>
<evidence type="ECO:0008006" key="21">
    <source>
        <dbReference type="Google" id="ProtNLM"/>
    </source>
</evidence>
<evidence type="ECO:0000313" key="20">
    <source>
        <dbReference type="Proteomes" id="UP001186944"/>
    </source>
</evidence>
<dbReference type="SMART" id="SM00033">
    <property type="entry name" value="CH"/>
    <property type="match status" value="1"/>
</dbReference>
<keyword evidence="8" id="KW-0479">Metal-binding</keyword>
<evidence type="ECO:0000256" key="8">
    <source>
        <dbReference type="ARBA" id="ARBA00022723"/>
    </source>
</evidence>
<feature type="compositionally biased region" description="Polar residues" evidence="16">
    <location>
        <begin position="526"/>
        <end position="540"/>
    </location>
</feature>
<dbReference type="Gene3D" id="1.10.418.10">
    <property type="entry name" value="Calponin-like domain"/>
    <property type="match status" value="1"/>
</dbReference>
<dbReference type="Proteomes" id="UP001186944">
    <property type="component" value="Unassembled WGS sequence"/>
</dbReference>
<evidence type="ECO:0000256" key="12">
    <source>
        <dbReference type="ARBA" id="ARBA00023054"/>
    </source>
</evidence>
<protein>
    <recommendedName>
        <fullName evidence="21">MICAL-like protein 2</fullName>
    </recommendedName>
</protein>
<feature type="domain" description="BMERB" evidence="18">
    <location>
        <begin position="742"/>
        <end position="1017"/>
    </location>
</feature>
<evidence type="ECO:0000256" key="14">
    <source>
        <dbReference type="ARBA" id="ARBA00023212"/>
    </source>
</evidence>
<evidence type="ECO:0000256" key="6">
    <source>
        <dbReference type="ARBA" id="ARBA00022490"/>
    </source>
</evidence>
<evidence type="ECO:0000256" key="5">
    <source>
        <dbReference type="ARBA" id="ARBA00022475"/>
    </source>
</evidence>
<feature type="compositionally biased region" description="Polar residues" evidence="16">
    <location>
        <begin position="605"/>
        <end position="622"/>
    </location>
</feature>
<dbReference type="InterPro" id="IPR022735">
    <property type="entry name" value="bMERB_dom"/>
</dbReference>
<feature type="compositionally biased region" description="Pro residues" evidence="16">
    <location>
        <begin position="474"/>
        <end position="502"/>
    </location>
</feature>
<feature type="compositionally biased region" description="Low complexity" evidence="16">
    <location>
        <begin position="503"/>
        <end position="519"/>
    </location>
</feature>
<dbReference type="EMBL" id="VSWD01000010">
    <property type="protein sequence ID" value="KAK3091480.1"/>
    <property type="molecule type" value="Genomic_DNA"/>
</dbReference>
<feature type="domain" description="Calponin-homology (CH)" evidence="17">
    <location>
        <begin position="2"/>
        <end position="108"/>
    </location>
</feature>
<keyword evidence="15" id="KW-0966">Cell projection</keyword>
<dbReference type="Pfam" id="PF00307">
    <property type="entry name" value="CH"/>
    <property type="match status" value="1"/>
</dbReference>
<evidence type="ECO:0000256" key="11">
    <source>
        <dbReference type="ARBA" id="ARBA00023038"/>
    </source>
</evidence>
<proteinExistence type="predicted"/>
<dbReference type="GO" id="GO:0005886">
    <property type="term" value="C:plasma membrane"/>
    <property type="evidence" value="ECO:0007669"/>
    <property type="project" value="UniProtKB-SubCell"/>
</dbReference>
<keyword evidence="14" id="KW-0206">Cytoskeleton</keyword>
<dbReference type="SUPFAM" id="SSF57716">
    <property type="entry name" value="Glucocorticoid receptor-like (DNA-binding domain)"/>
    <property type="match status" value="1"/>
</dbReference>
<dbReference type="GO" id="GO:0005856">
    <property type="term" value="C:cytoskeleton"/>
    <property type="evidence" value="ECO:0007669"/>
    <property type="project" value="UniProtKB-SubCell"/>
</dbReference>
<dbReference type="InterPro" id="IPR036872">
    <property type="entry name" value="CH_dom_sf"/>
</dbReference>
<feature type="region of interest" description="Disordered" evidence="16">
    <location>
        <begin position="185"/>
        <end position="907"/>
    </location>
</feature>
<keyword evidence="6" id="KW-0963">Cytoplasm</keyword>
<dbReference type="FunFam" id="1.10.418.10:FF:000055">
    <property type="entry name" value="MICAL-like protein 2"/>
    <property type="match status" value="1"/>
</dbReference>
<dbReference type="GO" id="GO:0042995">
    <property type="term" value="C:cell projection"/>
    <property type="evidence" value="ECO:0007669"/>
    <property type="project" value="UniProtKB-SubCell"/>
</dbReference>
<keyword evidence="9" id="KW-0967">Endosome</keyword>
<feature type="compositionally biased region" description="Basic and acidic residues" evidence="16">
    <location>
        <begin position="743"/>
        <end position="791"/>
    </location>
</feature>
<dbReference type="PANTHER" id="PTHR23167:SF90">
    <property type="entry name" value="MICAL-LIKE PROTEIN 1"/>
    <property type="match status" value="1"/>
</dbReference>
<evidence type="ECO:0000256" key="9">
    <source>
        <dbReference type="ARBA" id="ARBA00022753"/>
    </source>
</evidence>
<evidence type="ECO:0000256" key="15">
    <source>
        <dbReference type="ARBA" id="ARBA00023273"/>
    </source>
</evidence>
<comment type="caution">
    <text evidence="19">The sequence shown here is derived from an EMBL/GenBank/DDBJ whole genome shotgun (WGS) entry which is preliminary data.</text>
</comment>
<keyword evidence="10" id="KW-0862">Zinc</keyword>
<evidence type="ECO:0000256" key="13">
    <source>
        <dbReference type="ARBA" id="ARBA00023136"/>
    </source>
</evidence>
<feature type="compositionally biased region" description="Basic and acidic residues" evidence="16">
    <location>
        <begin position="198"/>
        <end position="258"/>
    </location>
</feature>
<dbReference type="InterPro" id="IPR050540">
    <property type="entry name" value="F-actin_Monoox_Mical"/>
</dbReference>
<dbReference type="InterPro" id="IPR001715">
    <property type="entry name" value="CH_dom"/>
</dbReference>
<feature type="compositionally biased region" description="Polar residues" evidence="16">
    <location>
        <begin position="277"/>
        <end position="287"/>
    </location>
</feature>
<dbReference type="SUPFAM" id="SSF47576">
    <property type="entry name" value="Calponin-homology domain, CH-domain"/>
    <property type="match status" value="1"/>
</dbReference>
<keyword evidence="7" id="KW-0597">Phosphoprotein</keyword>
<dbReference type="PROSITE" id="PS51848">
    <property type="entry name" value="BMERB"/>
    <property type="match status" value="1"/>
</dbReference>
<evidence type="ECO:0000256" key="7">
    <source>
        <dbReference type="ARBA" id="ARBA00022553"/>
    </source>
</evidence>
<keyword evidence="5" id="KW-1003">Cell membrane</keyword>
<name>A0AA89BQC8_PINIB</name>
<dbReference type="SMART" id="SM01203">
    <property type="entry name" value="DUF3585"/>
    <property type="match status" value="1"/>
</dbReference>
<feature type="compositionally biased region" description="Basic and acidic residues" evidence="16">
    <location>
        <begin position="556"/>
        <end position="567"/>
    </location>
</feature>
<reference evidence="19" key="1">
    <citation type="submission" date="2019-08" db="EMBL/GenBank/DDBJ databases">
        <title>The improved chromosome-level genome for the pearl oyster Pinctada fucata martensii using PacBio sequencing and Hi-C.</title>
        <authorList>
            <person name="Zheng Z."/>
        </authorList>
    </citation>
    <scope>NUCLEOTIDE SEQUENCE</scope>
    <source>
        <strain evidence="19">ZZ-2019</strain>
        <tissue evidence="19">Adductor muscle</tissue>
    </source>
</reference>
<evidence type="ECO:0000256" key="16">
    <source>
        <dbReference type="SAM" id="MobiDB-lite"/>
    </source>
</evidence>
<dbReference type="GO" id="GO:0055037">
    <property type="term" value="C:recycling endosome"/>
    <property type="evidence" value="ECO:0007669"/>
    <property type="project" value="UniProtKB-SubCell"/>
</dbReference>
<feature type="compositionally biased region" description="Basic and acidic residues" evidence="16">
    <location>
        <begin position="591"/>
        <end position="604"/>
    </location>
</feature>
<evidence type="ECO:0000256" key="4">
    <source>
        <dbReference type="ARBA" id="ARBA00004316"/>
    </source>
</evidence>
<evidence type="ECO:0000259" key="18">
    <source>
        <dbReference type="PROSITE" id="PS51848"/>
    </source>
</evidence>
<feature type="compositionally biased region" description="Polar residues" evidence="16">
    <location>
        <begin position="317"/>
        <end position="326"/>
    </location>
</feature>
<dbReference type="GO" id="GO:0046872">
    <property type="term" value="F:metal ion binding"/>
    <property type="evidence" value="ECO:0007669"/>
    <property type="project" value="UniProtKB-KW"/>
</dbReference>
<feature type="compositionally biased region" description="Basic and acidic residues" evidence="16">
    <location>
        <begin position="381"/>
        <end position="397"/>
    </location>
</feature>
<feature type="compositionally biased region" description="Basic and acidic residues" evidence="16">
    <location>
        <begin position="288"/>
        <end position="316"/>
    </location>
</feature>
<feature type="compositionally biased region" description="Basic and acidic residues" evidence="16">
    <location>
        <begin position="834"/>
        <end position="845"/>
    </location>
</feature>
<keyword evidence="11" id="KW-0440">LIM domain</keyword>
<dbReference type="PROSITE" id="PS50021">
    <property type="entry name" value="CH"/>
    <property type="match status" value="1"/>
</dbReference>
<dbReference type="CDD" id="cd21253">
    <property type="entry name" value="CH_MICALL2"/>
    <property type="match status" value="1"/>
</dbReference>
<dbReference type="Gene3D" id="2.10.110.10">
    <property type="entry name" value="Cysteine Rich Protein"/>
    <property type="match status" value="1"/>
</dbReference>
<dbReference type="AlphaFoldDB" id="A0AA89BQC8"/>
<dbReference type="PANTHER" id="PTHR23167">
    <property type="entry name" value="CALPONIN HOMOLOGY DOMAIN-CONTAINING PROTEIN DDB_G0272472-RELATED"/>
    <property type="match status" value="1"/>
</dbReference>
<feature type="region of interest" description="Disordered" evidence="16">
    <location>
        <begin position="117"/>
        <end position="154"/>
    </location>
</feature>
<accession>A0AA89BQC8</accession>
<gene>
    <name evidence="19" type="ORF">FSP39_020147</name>
</gene>
<feature type="compositionally biased region" description="Basic and acidic residues" evidence="16">
    <location>
        <begin position="667"/>
        <end position="679"/>
    </location>
</feature>
<evidence type="ECO:0000313" key="19">
    <source>
        <dbReference type="EMBL" id="KAK3091480.1"/>
    </source>
</evidence>
<feature type="compositionally biased region" description="Basic and acidic residues" evidence="16">
    <location>
        <begin position="855"/>
        <end position="866"/>
    </location>
</feature>
<keyword evidence="20" id="KW-1185">Reference proteome</keyword>
<feature type="compositionally biased region" description="Basic and acidic residues" evidence="16">
    <location>
        <begin position="690"/>
        <end position="700"/>
    </location>
</feature>
<evidence type="ECO:0000256" key="2">
    <source>
        <dbReference type="ARBA" id="ARBA00004202"/>
    </source>
</evidence>
<feature type="compositionally biased region" description="Polar residues" evidence="16">
    <location>
        <begin position="456"/>
        <end position="470"/>
    </location>
</feature>
<keyword evidence="13" id="KW-0472">Membrane</keyword>
<comment type="subcellular location">
    <subcellularLocation>
        <location evidence="2">Cell membrane</location>
        <topology evidence="2">Peripheral membrane protein</topology>
    </subcellularLocation>
    <subcellularLocation>
        <location evidence="4">Cell projection</location>
    </subcellularLocation>
    <subcellularLocation>
        <location evidence="3">Cytoplasm</location>
        <location evidence="3">Cytoskeleton</location>
    </subcellularLocation>
    <subcellularLocation>
        <location evidence="1">Recycling endosome</location>
    </subcellularLocation>
</comment>
<feature type="compositionally biased region" description="Basic and acidic residues" evidence="16">
    <location>
        <begin position="413"/>
        <end position="425"/>
    </location>
</feature>
<feature type="compositionally biased region" description="Basic and acidic residues" evidence="16">
    <location>
        <begin position="623"/>
        <end position="650"/>
    </location>
</feature>
<evidence type="ECO:0000256" key="3">
    <source>
        <dbReference type="ARBA" id="ARBA00004245"/>
    </source>
</evidence>
<keyword evidence="12" id="KW-0175">Coiled coil</keyword>